<protein>
    <recommendedName>
        <fullName evidence="1">Treble clef zinc finger domain-containing protein</fullName>
    </recommendedName>
</protein>
<proteinExistence type="predicted"/>
<dbReference type="Proteomes" id="UP000195321">
    <property type="component" value="Unassembled WGS sequence"/>
</dbReference>
<gene>
    <name evidence="2" type="ORF">BW425_25345</name>
</gene>
<name>A0A1Y3MG62_9BACI</name>
<dbReference type="PANTHER" id="PTHR37317:SF1">
    <property type="entry name" value="ZINC-RIBBON DOMAIN-CONTAINING PROTEIN-RELATED"/>
    <property type="match status" value="1"/>
</dbReference>
<comment type="caution">
    <text evidence="2">The sequence shown here is derived from an EMBL/GenBank/DDBJ whole genome shotgun (WGS) entry which is preliminary data.</text>
</comment>
<dbReference type="InterPro" id="IPR025487">
    <property type="entry name" value="DUF4379"/>
</dbReference>
<organism evidence="2 3">
    <name type="scientific">Bacillus pseudomycoides</name>
    <dbReference type="NCBI Taxonomy" id="64104"/>
    <lineage>
        <taxon>Bacteria</taxon>
        <taxon>Bacillati</taxon>
        <taxon>Bacillota</taxon>
        <taxon>Bacilli</taxon>
        <taxon>Bacillales</taxon>
        <taxon>Bacillaceae</taxon>
        <taxon>Bacillus</taxon>
        <taxon>Bacillus cereus group</taxon>
    </lineage>
</organism>
<dbReference type="EMBL" id="MWPX01000058">
    <property type="protein sequence ID" value="OUM46163.1"/>
    <property type="molecule type" value="Genomic_DNA"/>
</dbReference>
<dbReference type="AlphaFoldDB" id="A0A1Y3MG62"/>
<evidence type="ECO:0000313" key="2">
    <source>
        <dbReference type="EMBL" id="OUM46163.1"/>
    </source>
</evidence>
<evidence type="ECO:0000313" key="3">
    <source>
        <dbReference type="Proteomes" id="UP000195321"/>
    </source>
</evidence>
<reference evidence="2 3" key="1">
    <citation type="submission" date="2017-02" db="EMBL/GenBank/DDBJ databases">
        <title>Bacillus pseudomycoides isolate FSL K6-0042.</title>
        <authorList>
            <person name="Kovac J."/>
        </authorList>
    </citation>
    <scope>NUCLEOTIDE SEQUENCE [LARGE SCALE GENOMIC DNA]</scope>
    <source>
        <strain evidence="2 3">FSL K6-0042</strain>
    </source>
</reference>
<evidence type="ECO:0000259" key="1">
    <source>
        <dbReference type="Pfam" id="PF14311"/>
    </source>
</evidence>
<feature type="domain" description="Treble clef zinc finger" evidence="1">
    <location>
        <begin position="104"/>
        <end position="157"/>
    </location>
</feature>
<sequence length="162" mass="18299">MNIIKQQETICTSSLSLLLMWVTDLATLMPELSTQWHPTKNLNLSPSQIKKSSNKKVWWLCDKGHEWKTSVGARTGKNGTGCPYCSGQRVAVGENDLATLNPYLAKEWHPYKNGDLTPNDVTKGSHIKVWWVCKIGHEWESRIANRNNGNGCPHCRKAKLNK</sequence>
<dbReference type="Pfam" id="PF14311">
    <property type="entry name" value="DUF4379"/>
    <property type="match status" value="2"/>
</dbReference>
<feature type="domain" description="Treble clef zinc finger" evidence="1">
    <location>
        <begin position="32"/>
        <end position="87"/>
    </location>
</feature>
<accession>A0A1Y3MG62</accession>
<dbReference type="PANTHER" id="PTHR37317">
    <property type="entry name" value="BLR8090 PROTEIN"/>
    <property type="match status" value="1"/>
</dbReference>
<dbReference type="RefSeq" id="WP_088094643.1">
    <property type="nucleotide sequence ID" value="NZ_MWPX01000058.1"/>
</dbReference>